<dbReference type="EMBL" id="MU151697">
    <property type="protein sequence ID" value="KAF9442128.1"/>
    <property type="molecule type" value="Genomic_DNA"/>
</dbReference>
<gene>
    <name evidence="1" type="ORF">P691DRAFT_811304</name>
</gene>
<name>A0A9P5WZR2_9AGAR</name>
<comment type="caution">
    <text evidence="1">The sequence shown here is derived from an EMBL/GenBank/DDBJ whole genome shotgun (WGS) entry which is preliminary data.</text>
</comment>
<evidence type="ECO:0000313" key="2">
    <source>
        <dbReference type="Proteomes" id="UP000807342"/>
    </source>
</evidence>
<proteinExistence type="predicted"/>
<reference evidence="1" key="1">
    <citation type="submission" date="2020-11" db="EMBL/GenBank/DDBJ databases">
        <authorList>
            <consortium name="DOE Joint Genome Institute"/>
            <person name="Ahrendt S."/>
            <person name="Riley R."/>
            <person name="Andreopoulos W."/>
            <person name="Labutti K."/>
            <person name="Pangilinan J."/>
            <person name="Ruiz-Duenas F.J."/>
            <person name="Barrasa J.M."/>
            <person name="Sanchez-Garcia M."/>
            <person name="Camarero S."/>
            <person name="Miyauchi S."/>
            <person name="Serrano A."/>
            <person name="Linde D."/>
            <person name="Babiker R."/>
            <person name="Drula E."/>
            <person name="Ayuso-Fernandez I."/>
            <person name="Pacheco R."/>
            <person name="Padilla G."/>
            <person name="Ferreira P."/>
            <person name="Barriuso J."/>
            <person name="Kellner H."/>
            <person name="Castanera R."/>
            <person name="Alfaro M."/>
            <person name="Ramirez L."/>
            <person name="Pisabarro A.G."/>
            <person name="Kuo A."/>
            <person name="Tritt A."/>
            <person name="Lipzen A."/>
            <person name="He G."/>
            <person name="Yan M."/>
            <person name="Ng V."/>
            <person name="Cullen D."/>
            <person name="Martin F."/>
            <person name="Rosso M.-N."/>
            <person name="Henrissat B."/>
            <person name="Hibbett D."/>
            <person name="Martinez A.T."/>
            <person name="Grigoriev I.V."/>
        </authorList>
    </citation>
    <scope>NUCLEOTIDE SEQUENCE</scope>
    <source>
        <strain evidence="1">MF-IS2</strain>
    </source>
</reference>
<dbReference type="AlphaFoldDB" id="A0A9P5WZR2"/>
<evidence type="ECO:0000313" key="1">
    <source>
        <dbReference type="EMBL" id="KAF9442128.1"/>
    </source>
</evidence>
<keyword evidence="2" id="KW-1185">Reference proteome</keyword>
<accession>A0A9P5WZR2</accession>
<protein>
    <submittedName>
        <fullName evidence="1">Uncharacterized protein</fullName>
    </submittedName>
</protein>
<sequence length="121" mass="13995">MWLCKDKDKVIFTWEVAQMPPCAEWDRSRIPDHSQRKGFCWYVTGLFIPRPYHERVPTESPTTERLRADSPIAGRPISHKMPRAFMVRCQPKDLGACLAITSTSALFCNPYRLPPMLAFRA</sequence>
<organism evidence="1 2">
    <name type="scientific">Macrolepiota fuliginosa MF-IS2</name>
    <dbReference type="NCBI Taxonomy" id="1400762"/>
    <lineage>
        <taxon>Eukaryota</taxon>
        <taxon>Fungi</taxon>
        <taxon>Dikarya</taxon>
        <taxon>Basidiomycota</taxon>
        <taxon>Agaricomycotina</taxon>
        <taxon>Agaricomycetes</taxon>
        <taxon>Agaricomycetidae</taxon>
        <taxon>Agaricales</taxon>
        <taxon>Agaricineae</taxon>
        <taxon>Agaricaceae</taxon>
        <taxon>Macrolepiota</taxon>
    </lineage>
</organism>
<dbReference type="Proteomes" id="UP000807342">
    <property type="component" value="Unassembled WGS sequence"/>
</dbReference>